<keyword evidence="1" id="KW-0812">Transmembrane</keyword>
<evidence type="ECO:0000313" key="2">
    <source>
        <dbReference type="EMBL" id="KAJ8737075.1"/>
    </source>
</evidence>
<evidence type="ECO:0000313" key="3">
    <source>
        <dbReference type="Proteomes" id="UP001231518"/>
    </source>
</evidence>
<feature type="transmembrane region" description="Helical" evidence="1">
    <location>
        <begin position="51"/>
        <end position="70"/>
    </location>
</feature>
<dbReference type="EMBL" id="JARGEI010000001">
    <property type="protein sequence ID" value="KAJ8737075.1"/>
    <property type="molecule type" value="Genomic_DNA"/>
</dbReference>
<keyword evidence="1" id="KW-1133">Transmembrane helix</keyword>
<evidence type="ECO:0000256" key="1">
    <source>
        <dbReference type="SAM" id="Phobius"/>
    </source>
</evidence>
<sequence length="180" mass="20369">MTAPCNITSIEIVPSVLWQFYVNKIEHCFNYQCVQTVILLPLALKRMNFDFAYTCTYIYYLVILTARSTALKNIEHSFSSRVTILTHKLFTMGKSYSKEEVVIAQNNAIESKVTKYEIGFAVMATAVALIAVLVLCRHFRHRVKKMVHKEVKNASGVVTVLPGHVEIRSVPQQPPQGSYA</sequence>
<name>A0AAD7Z3L5_MYTSE</name>
<organism evidence="2 3">
    <name type="scientific">Mythimna separata</name>
    <name type="common">Oriental armyworm</name>
    <name type="synonym">Pseudaletia separata</name>
    <dbReference type="NCBI Taxonomy" id="271217"/>
    <lineage>
        <taxon>Eukaryota</taxon>
        <taxon>Metazoa</taxon>
        <taxon>Ecdysozoa</taxon>
        <taxon>Arthropoda</taxon>
        <taxon>Hexapoda</taxon>
        <taxon>Insecta</taxon>
        <taxon>Pterygota</taxon>
        <taxon>Neoptera</taxon>
        <taxon>Endopterygota</taxon>
        <taxon>Lepidoptera</taxon>
        <taxon>Glossata</taxon>
        <taxon>Ditrysia</taxon>
        <taxon>Noctuoidea</taxon>
        <taxon>Noctuidae</taxon>
        <taxon>Noctuinae</taxon>
        <taxon>Hadenini</taxon>
        <taxon>Mythimna</taxon>
    </lineage>
</organism>
<dbReference type="AlphaFoldDB" id="A0AAD7Z3L5"/>
<keyword evidence="1" id="KW-0472">Membrane</keyword>
<reference evidence="2" key="1">
    <citation type="submission" date="2023-03" db="EMBL/GenBank/DDBJ databases">
        <title>Chromosome-level genomes of two armyworms, Mythimna separata and Mythimna loreyi, provide insights into the biosynthesis and reception of sex pheromones.</title>
        <authorList>
            <person name="Zhao H."/>
        </authorList>
    </citation>
    <scope>NUCLEOTIDE SEQUENCE</scope>
    <source>
        <strain evidence="2">BeijingLab</strain>
        <tissue evidence="2">Pupa</tissue>
    </source>
</reference>
<keyword evidence="3" id="KW-1185">Reference proteome</keyword>
<protein>
    <submittedName>
        <fullName evidence="2">Uncharacterized protein</fullName>
    </submittedName>
</protein>
<gene>
    <name evidence="2" type="ORF">PYW07_000346</name>
</gene>
<proteinExistence type="predicted"/>
<dbReference type="Proteomes" id="UP001231518">
    <property type="component" value="Chromosome 1"/>
</dbReference>
<feature type="transmembrane region" description="Helical" evidence="1">
    <location>
        <begin position="118"/>
        <end position="136"/>
    </location>
</feature>
<accession>A0AAD7Z3L5</accession>
<comment type="caution">
    <text evidence="2">The sequence shown here is derived from an EMBL/GenBank/DDBJ whole genome shotgun (WGS) entry which is preliminary data.</text>
</comment>